<dbReference type="InterPro" id="IPR036091">
    <property type="entry name" value="Prodiol/glycerol_DeHase__sf_su"/>
</dbReference>
<accession>A0A5N0V1Y9</accession>
<dbReference type="EMBL" id="VMNW02000027">
    <property type="protein sequence ID" value="KAA9159778.1"/>
    <property type="molecule type" value="Genomic_DNA"/>
</dbReference>
<comment type="caution">
    <text evidence="2">The sequence shown here is derived from an EMBL/GenBank/DDBJ whole genome shotgun (WGS) entry which is preliminary data.</text>
</comment>
<sequence length="143" mass="16039">MAQTRSPELDPGRDYPLATRRPELLRTPTGKRLDELTMDAVLAGEVAPEDLRIAPETLRLQAQIAERVGRPQLAQNFRRAAELTALPDELVLSIYNSLRPRASTKEQLTEIADRLDNEFSATLCANLVREAADVYERRDILAS</sequence>
<evidence type="ECO:0000313" key="2">
    <source>
        <dbReference type="EMBL" id="KAA9159778.1"/>
    </source>
</evidence>
<dbReference type="RefSeq" id="WP_144746804.1">
    <property type="nucleotide sequence ID" value="NZ_VMNW02000027.1"/>
</dbReference>
<reference evidence="2" key="1">
    <citation type="submission" date="2019-09" db="EMBL/GenBank/DDBJ databases">
        <authorList>
            <person name="Teo W.F.A."/>
            <person name="Duangmal K."/>
        </authorList>
    </citation>
    <scope>NUCLEOTIDE SEQUENCE [LARGE SCALE GENOMIC DNA]</scope>
    <source>
        <strain evidence="2">K81G1</strain>
    </source>
</reference>
<dbReference type="Gene3D" id="1.10.1510.20">
    <property type="entry name" value="Propanediol/glycerol dehydratase, small subunit"/>
    <property type="match status" value="1"/>
</dbReference>
<dbReference type="InterPro" id="IPR003207">
    <property type="entry name" value="Ppandiol/glycerol_DeHydtase_su"/>
</dbReference>
<dbReference type="NCBIfam" id="NF011972">
    <property type="entry name" value="PRK15443.1-3"/>
    <property type="match status" value="1"/>
</dbReference>
<dbReference type="OrthoDB" id="3732589at2"/>
<dbReference type="Proteomes" id="UP000319769">
    <property type="component" value="Unassembled WGS sequence"/>
</dbReference>
<protein>
    <submittedName>
        <fullName evidence="2">Diol dehydratase small subunit</fullName>
    </submittedName>
</protein>
<name>A0A5N0V1Y9_9PSEU</name>
<dbReference type="AlphaFoldDB" id="A0A5N0V1Y9"/>
<proteinExistence type="predicted"/>
<evidence type="ECO:0000256" key="1">
    <source>
        <dbReference type="SAM" id="MobiDB-lite"/>
    </source>
</evidence>
<feature type="region of interest" description="Disordered" evidence="1">
    <location>
        <begin position="1"/>
        <end position="27"/>
    </location>
</feature>
<gene>
    <name evidence="2" type="ORF">FPZ12_019295</name>
</gene>
<organism evidence="2 3">
    <name type="scientific">Amycolatopsis acidicola</name>
    <dbReference type="NCBI Taxonomy" id="2596893"/>
    <lineage>
        <taxon>Bacteria</taxon>
        <taxon>Bacillati</taxon>
        <taxon>Actinomycetota</taxon>
        <taxon>Actinomycetes</taxon>
        <taxon>Pseudonocardiales</taxon>
        <taxon>Pseudonocardiaceae</taxon>
        <taxon>Amycolatopsis</taxon>
    </lineage>
</organism>
<dbReference type="SUPFAM" id="SSF47148">
    <property type="entry name" value="Diol dehydratase, gamma subunit"/>
    <property type="match status" value="1"/>
</dbReference>
<keyword evidence="3" id="KW-1185">Reference proteome</keyword>
<dbReference type="Pfam" id="PF02287">
    <property type="entry name" value="Dehydratase_SU"/>
    <property type="match status" value="1"/>
</dbReference>
<dbReference type="PIRSF" id="PIRSF018505">
    <property type="entry name" value="Prpndl_dhdrts_sm"/>
    <property type="match status" value="1"/>
</dbReference>
<evidence type="ECO:0000313" key="3">
    <source>
        <dbReference type="Proteomes" id="UP000319769"/>
    </source>
</evidence>